<gene>
    <name evidence="11" type="ORF">NDI38_25135</name>
</gene>
<dbReference type="PANTHER" id="PTHR24363:SF0">
    <property type="entry name" value="SERINE_THREONINE KINASE LIKE DOMAIN CONTAINING 1"/>
    <property type="match status" value="1"/>
</dbReference>
<comment type="caution">
    <text evidence="11">The sequence shown here is derived from an EMBL/GenBank/DDBJ whole genome shotgun (WGS) entry which is preliminary data.</text>
</comment>
<sequence length="725" mass="82008">MTTIQPGAVLRNRYQVICELGAGGQGQTFEVEDAGQRKVLKVLTRPSSQTIKYFQKEAEILSRLDHPGIPGIDPEDGYFIEALPGQAEPLHCLVMEKVEGVNLHEWMKWRNHQPITEEQAIDWLMQLVKILHEIHQDDLFHLDIKPANIMLKPDSKLALIDFGIAKEVTKTYLTKIAVGRLIPGWATDGYTAPEVLAGTPLPQSDFFSLGRTFVFLLTGQSLGTLSRNKNNDIVWQDQAPQSSSSFAKLLNRLMERKPAHRPLRTQDLIDYLTDNFTPRLLEDVDTRKWTWNEPPQQQPNHHPVFIPPWSEATRSRSRFHHPSRREIGVALLTSLVCAISTVGIRYTGLLQTWELQTFDQMMHLRPPENKDPRILIIEVDDNDIEAYKKSSGQGSLKDRQLGELLRKLEQAQATVIGLDIYLPDPIKNNPQLQQQLQKFKNLYGVCKVKDDGSSSPGIKEPPDITNFGFSDFTGDSDNNVRRHLLAMDPEPISCQTNYAFSLQLALGYLNQKEGLKLDDSQEDWKIGSTVMKRLHPHIGFYHRESDELEGGYQILFNYRNHRLNEIAERIKLSDALKEHSNLAAAKDRIVLIGVTAYKTQDVWFIAGQPEPTWGVWVQANMVSQLINAVLEGRHLLEFWNPWLDGGWILGWGIVGGALAICFRSRFLLITVEAIAIACLISISILLLTNGIIVPVVPPMIVLILSSGVVLVRITANNNQHQTRTF</sequence>
<evidence type="ECO:0000313" key="12">
    <source>
        <dbReference type="Proteomes" id="UP001476950"/>
    </source>
</evidence>
<accession>A0ABV0KR28</accession>
<feature type="transmembrane region" description="Helical" evidence="9">
    <location>
        <begin position="691"/>
        <end position="713"/>
    </location>
</feature>
<name>A0ABV0KR28_9CYAN</name>
<dbReference type="SMART" id="SM01080">
    <property type="entry name" value="CHASE2"/>
    <property type="match status" value="1"/>
</dbReference>
<evidence type="ECO:0000256" key="1">
    <source>
        <dbReference type="ARBA" id="ARBA00012513"/>
    </source>
</evidence>
<dbReference type="PROSITE" id="PS50011">
    <property type="entry name" value="PROTEIN_KINASE_DOM"/>
    <property type="match status" value="1"/>
</dbReference>
<evidence type="ECO:0000256" key="6">
    <source>
        <dbReference type="ARBA" id="ARBA00022840"/>
    </source>
</evidence>
<evidence type="ECO:0000256" key="2">
    <source>
        <dbReference type="ARBA" id="ARBA00022527"/>
    </source>
</evidence>
<feature type="transmembrane region" description="Helical" evidence="9">
    <location>
        <begin position="666"/>
        <end position="685"/>
    </location>
</feature>
<keyword evidence="4" id="KW-0547">Nucleotide-binding</keyword>
<dbReference type="SUPFAM" id="SSF56112">
    <property type="entry name" value="Protein kinase-like (PK-like)"/>
    <property type="match status" value="1"/>
</dbReference>
<dbReference type="SMART" id="SM00220">
    <property type="entry name" value="S_TKc"/>
    <property type="match status" value="1"/>
</dbReference>
<keyword evidence="9" id="KW-0812">Transmembrane</keyword>
<dbReference type="CDD" id="cd14014">
    <property type="entry name" value="STKc_PknB_like"/>
    <property type="match status" value="1"/>
</dbReference>
<dbReference type="RefSeq" id="WP_190450249.1">
    <property type="nucleotide sequence ID" value="NZ_JAMPLM010000041.1"/>
</dbReference>
<dbReference type="EMBL" id="JAMPLM010000041">
    <property type="protein sequence ID" value="MEP1061688.1"/>
    <property type="molecule type" value="Genomic_DNA"/>
</dbReference>
<dbReference type="PANTHER" id="PTHR24363">
    <property type="entry name" value="SERINE/THREONINE PROTEIN KINASE"/>
    <property type="match status" value="1"/>
</dbReference>
<dbReference type="InterPro" id="IPR011009">
    <property type="entry name" value="Kinase-like_dom_sf"/>
</dbReference>
<dbReference type="PROSITE" id="PS00108">
    <property type="entry name" value="PROTEIN_KINASE_ST"/>
    <property type="match status" value="1"/>
</dbReference>
<evidence type="ECO:0000256" key="4">
    <source>
        <dbReference type="ARBA" id="ARBA00022741"/>
    </source>
</evidence>
<protein>
    <recommendedName>
        <fullName evidence="1">non-specific serine/threonine protein kinase</fullName>
        <ecNumber evidence="1">2.7.11.1</ecNumber>
    </recommendedName>
</protein>
<dbReference type="InterPro" id="IPR007890">
    <property type="entry name" value="CHASE2"/>
</dbReference>
<dbReference type="Pfam" id="PF05226">
    <property type="entry name" value="CHASE2"/>
    <property type="match status" value="1"/>
</dbReference>
<keyword evidence="3" id="KW-0808">Transferase</keyword>
<evidence type="ECO:0000256" key="8">
    <source>
        <dbReference type="ARBA" id="ARBA00048679"/>
    </source>
</evidence>
<dbReference type="Gene3D" id="3.30.200.20">
    <property type="entry name" value="Phosphorylase Kinase, domain 1"/>
    <property type="match status" value="1"/>
</dbReference>
<evidence type="ECO:0000256" key="9">
    <source>
        <dbReference type="SAM" id="Phobius"/>
    </source>
</evidence>
<dbReference type="InterPro" id="IPR000719">
    <property type="entry name" value="Prot_kinase_dom"/>
</dbReference>
<evidence type="ECO:0000313" key="11">
    <source>
        <dbReference type="EMBL" id="MEP1061688.1"/>
    </source>
</evidence>
<dbReference type="EC" id="2.7.11.1" evidence="1"/>
<keyword evidence="6" id="KW-0067">ATP-binding</keyword>
<feature type="transmembrane region" description="Helical" evidence="9">
    <location>
        <begin position="639"/>
        <end position="659"/>
    </location>
</feature>
<proteinExistence type="predicted"/>
<dbReference type="Proteomes" id="UP001476950">
    <property type="component" value="Unassembled WGS sequence"/>
</dbReference>
<keyword evidence="5" id="KW-0418">Kinase</keyword>
<keyword evidence="9" id="KW-0472">Membrane</keyword>
<reference evidence="11 12" key="1">
    <citation type="submission" date="2022-04" db="EMBL/GenBank/DDBJ databases">
        <title>Positive selection, recombination, and allopatry shape intraspecific diversity of widespread and dominant cyanobacteria.</title>
        <authorList>
            <person name="Wei J."/>
            <person name="Shu W."/>
            <person name="Hu C."/>
        </authorList>
    </citation>
    <scope>NUCLEOTIDE SEQUENCE [LARGE SCALE GENOMIC DNA]</scope>
    <source>
        <strain evidence="11 12">AS-A4</strain>
    </source>
</reference>
<keyword evidence="12" id="KW-1185">Reference proteome</keyword>
<comment type="catalytic activity">
    <reaction evidence="7">
        <text>L-threonyl-[protein] + ATP = O-phospho-L-threonyl-[protein] + ADP + H(+)</text>
        <dbReference type="Rhea" id="RHEA:46608"/>
        <dbReference type="Rhea" id="RHEA-COMP:11060"/>
        <dbReference type="Rhea" id="RHEA-COMP:11605"/>
        <dbReference type="ChEBI" id="CHEBI:15378"/>
        <dbReference type="ChEBI" id="CHEBI:30013"/>
        <dbReference type="ChEBI" id="CHEBI:30616"/>
        <dbReference type="ChEBI" id="CHEBI:61977"/>
        <dbReference type="ChEBI" id="CHEBI:456216"/>
        <dbReference type="EC" id="2.7.11.1"/>
    </reaction>
</comment>
<evidence type="ECO:0000256" key="3">
    <source>
        <dbReference type="ARBA" id="ARBA00022679"/>
    </source>
</evidence>
<dbReference type="Pfam" id="PF00069">
    <property type="entry name" value="Pkinase"/>
    <property type="match status" value="1"/>
</dbReference>
<dbReference type="InterPro" id="IPR008271">
    <property type="entry name" value="Ser/Thr_kinase_AS"/>
</dbReference>
<evidence type="ECO:0000259" key="10">
    <source>
        <dbReference type="PROSITE" id="PS50011"/>
    </source>
</evidence>
<organism evidence="11 12">
    <name type="scientific">Stenomitos frigidus AS-A4</name>
    <dbReference type="NCBI Taxonomy" id="2933935"/>
    <lineage>
        <taxon>Bacteria</taxon>
        <taxon>Bacillati</taxon>
        <taxon>Cyanobacteriota</taxon>
        <taxon>Cyanophyceae</taxon>
        <taxon>Leptolyngbyales</taxon>
        <taxon>Leptolyngbyaceae</taxon>
        <taxon>Stenomitos</taxon>
    </lineage>
</organism>
<evidence type="ECO:0000256" key="7">
    <source>
        <dbReference type="ARBA" id="ARBA00047899"/>
    </source>
</evidence>
<evidence type="ECO:0000256" key="5">
    <source>
        <dbReference type="ARBA" id="ARBA00022777"/>
    </source>
</evidence>
<feature type="domain" description="Protein kinase" evidence="10">
    <location>
        <begin position="14"/>
        <end position="280"/>
    </location>
</feature>
<keyword evidence="2" id="KW-0723">Serine/threonine-protein kinase</keyword>
<comment type="catalytic activity">
    <reaction evidence="8">
        <text>L-seryl-[protein] + ATP = O-phospho-L-seryl-[protein] + ADP + H(+)</text>
        <dbReference type="Rhea" id="RHEA:17989"/>
        <dbReference type="Rhea" id="RHEA-COMP:9863"/>
        <dbReference type="Rhea" id="RHEA-COMP:11604"/>
        <dbReference type="ChEBI" id="CHEBI:15378"/>
        <dbReference type="ChEBI" id="CHEBI:29999"/>
        <dbReference type="ChEBI" id="CHEBI:30616"/>
        <dbReference type="ChEBI" id="CHEBI:83421"/>
        <dbReference type="ChEBI" id="CHEBI:456216"/>
        <dbReference type="EC" id="2.7.11.1"/>
    </reaction>
</comment>
<keyword evidence="9" id="KW-1133">Transmembrane helix</keyword>
<dbReference type="Gene3D" id="1.10.510.10">
    <property type="entry name" value="Transferase(Phosphotransferase) domain 1"/>
    <property type="match status" value="1"/>
</dbReference>